<organism evidence="1 2">
    <name type="scientific">Klebsiella phage vB_KpnM_BovinicusUrsus</name>
    <dbReference type="NCBI Taxonomy" id="2777352"/>
    <lineage>
        <taxon>Viruses</taxon>
        <taxon>Duplodnaviria</taxon>
        <taxon>Heunggongvirae</taxon>
        <taxon>Uroviricota</taxon>
        <taxon>Caudoviricetes</taxon>
        <taxon>Pantevenvirales</taxon>
        <taxon>Straboviridae</taxon>
        <taxon>Tevenvirinae</taxon>
        <taxon>Jiaodavirus</taxon>
        <taxon>Jiaodavirus jd18</taxon>
    </lineage>
</organism>
<gene>
    <name evidence="1" type="ORF">EVAN_149</name>
</gene>
<evidence type="ECO:0000313" key="1">
    <source>
        <dbReference type="EMBL" id="QPX73769.1"/>
    </source>
</evidence>
<accession>A0A7T3N7F4</accession>
<reference evidence="1 2" key="1">
    <citation type="submission" date="2020-09" db="EMBL/GenBank/DDBJ databases">
        <authorList>
            <person name="Kaiser E."/>
            <person name="Loertsher E."/>
            <person name="Boyd C."/>
            <person name="Allen K."/>
            <person name="Carter N."/>
            <person name="Sharma R."/>
            <person name="Flor S."/>
            <person name="Grose J."/>
        </authorList>
    </citation>
    <scope>NUCLEOTIDE SEQUENCE [LARGE SCALE GENOMIC DNA]</scope>
</reference>
<evidence type="ECO:0000313" key="2">
    <source>
        <dbReference type="Proteomes" id="UP000595743"/>
    </source>
</evidence>
<dbReference type="Proteomes" id="UP000595743">
    <property type="component" value="Genome"/>
</dbReference>
<sequence length="102" mass="12371">MEEAIELGIPHIYKHELRFIHDGKWVSIFHPRDKMSRILMKSRYVFSDSEYAKSSYYMAEKLCPGFNEIPEDDRRDYVWWKGKWTPYEKCSLELFIAKCRAK</sequence>
<dbReference type="EMBL" id="MW021752">
    <property type="protein sequence ID" value="QPX73769.1"/>
    <property type="molecule type" value="Genomic_DNA"/>
</dbReference>
<protein>
    <submittedName>
        <fullName evidence="1">Uncharacterized protein</fullName>
    </submittedName>
</protein>
<proteinExistence type="predicted"/>
<name>A0A7T3N7F4_9CAUD</name>